<feature type="DNA-binding region" description="OmpR/PhoB-type" evidence="5">
    <location>
        <begin position="1"/>
        <end position="92"/>
    </location>
</feature>
<proteinExistence type="inferred from homology"/>
<dbReference type="InterPro" id="IPR011990">
    <property type="entry name" value="TPR-like_helical_dom_sf"/>
</dbReference>
<feature type="domain" description="OmpR/PhoB-type" evidence="7">
    <location>
        <begin position="1"/>
        <end position="92"/>
    </location>
</feature>
<protein>
    <submittedName>
        <fullName evidence="8">AfsR/SARP family transcriptional regulator</fullName>
    </submittedName>
</protein>
<accession>A0ABT0FPB1</accession>
<dbReference type="InterPro" id="IPR001867">
    <property type="entry name" value="OmpR/PhoB-type_DNA-bd"/>
</dbReference>
<dbReference type="PANTHER" id="PTHR35807">
    <property type="entry name" value="TRANSCRIPTIONAL REGULATOR REDD-RELATED"/>
    <property type="match status" value="1"/>
</dbReference>
<evidence type="ECO:0000313" key="8">
    <source>
        <dbReference type="EMBL" id="MCK2213748.1"/>
    </source>
</evidence>
<evidence type="ECO:0000256" key="2">
    <source>
        <dbReference type="ARBA" id="ARBA00023015"/>
    </source>
</evidence>
<evidence type="ECO:0000256" key="4">
    <source>
        <dbReference type="ARBA" id="ARBA00023163"/>
    </source>
</evidence>
<dbReference type="InterPro" id="IPR036388">
    <property type="entry name" value="WH-like_DNA-bd_sf"/>
</dbReference>
<dbReference type="InterPro" id="IPR016032">
    <property type="entry name" value="Sig_transdc_resp-reg_C-effctor"/>
</dbReference>
<dbReference type="Proteomes" id="UP001317259">
    <property type="component" value="Unassembled WGS sequence"/>
</dbReference>
<dbReference type="PROSITE" id="PS51755">
    <property type="entry name" value="OMPR_PHOB"/>
    <property type="match status" value="1"/>
</dbReference>
<dbReference type="EMBL" id="JAKRKC020000001">
    <property type="protein sequence ID" value="MCK2213748.1"/>
    <property type="molecule type" value="Genomic_DNA"/>
</dbReference>
<dbReference type="RefSeq" id="WP_242371789.1">
    <property type="nucleotide sequence ID" value="NZ_JAKRKC020000001.1"/>
</dbReference>
<organism evidence="8 9">
    <name type="scientific">Actinomadura luzonensis</name>
    <dbReference type="NCBI Taxonomy" id="2805427"/>
    <lineage>
        <taxon>Bacteria</taxon>
        <taxon>Bacillati</taxon>
        <taxon>Actinomycetota</taxon>
        <taxon>Actinomycetes</taxon>
        <taxon>Streptosporangiales</taxon>
        <taxon>Thermomonosporaceae</taxon>
        <taxon>Actinomadura</taxon>
    </lineage>
</organism>
<sequence length="276" mass="30255">MQVQLLGPVCLRGRTGPVRSVPGRARSLLAALAWQPAEFVPDEVLIERIWGEATPRDPRDALYTAAKRLRRTAAEVSRDPLVRRRGGYVLEAEPQRVDLYRFRALVGAAREADDDVRRSRLYAQALRLWTGPPLADLAGRWAGGAREALAFERLAARIATIETSLRLGRPAEVAPLLVGLMSENPLNERLAALLMLALYLSGQRAEALAWYTRVRTGLVEALGDEPGVPLKDLHTRILRDDPALRAAAPLLGIGPEESRRPVTPWSGARPAPRAAG</sequence>
<feature type="region of interest" description="Disordered" evidence="6">
    <location>
        <begin position="255"/>
        <end position="276"/>
    </location>
</feature>
<dbReference type="SUPFAM" id="SSF48452">
    <property type="entry name" value="TPR-like"/>
    <property type="match status" value="1"/>
</dbReference>
<evidence type="ECO:0000256" key="6">
    <source>
        <dbReference type="SAM" id="MobiDB-lite"/>
    </source>
</evidence>
<evidence type="ECO:0000259" key="7">
    <source>
        <dbReference type="PROSITE" id="PS51755"/>
    </source>
</evidence>
<comment type="caution">
    <text evidence="8">The sequence shown here is derived from an EMBL/GenBank/DDBJ whole genome shotgun (WGS) entry which is preliminary data.</text>
</comment>
<comment type="similarity">
    <text evidence="1">Belongs to the AfsR/DnrI/RedD regulatory family.</text>
</comment>
<evidence type="ECO:0000256" key="1">
    <source>
        <dbReference type="ARBA" id="ARBA00005820"/>
    </source>
</evidence>
<dbReference type="CDD" id="cd15831">
    <property type="entry name" value="BTAD"/>
    <property type="match status" value="1"/>
</dbReference>
<dbReference type="SMART" id="SM01043">
    <property type="entry name" value="BTAD"/>
    <property type="match status" value="1"/>
</dbReference>
<dbReference type="InterPro" id="IPR051677">
    <property type="entry name" value="AfsR-DnrI-RedD_regulator"/>
</dbReference>
<evidence type="ECO:0000313" key="9">
    <source>
        <dbReference type="Proteomes" id="UP001317259"/>
    </source>
</evidence>
<dbReference type="Gene3D" id="1.25.40.10">
    <property type="entry name" value="Tetratricopeptide repeat domain"/>
    <property type="match status" value="1"/>
</dbReference>
<keyword evidence="2" id="KW-0805">Transcription regulation</keyword>
<reference evidence="8 9" key="1">
    <citation type="submission" date="2022-04" db="EMBL/GenBank/DDBJ databases">
        <title>Genome draft of Actinomadura sp. ATCC 31491.</title>
        <authorList>
            <person name="Shi X."/>
            <person name="Du Y."/>
        </authorList>
    </citation>
    <scope>NUCLEOTIDE SEQUENCE [LARGE SCALE GENOMIC DNA]</scope>
    <source>
        <strain evidence="8 9">ATCC 31491</strain>
    </source>
</reference>
<dbReference type="SUPFAM" id="SSF46894">
    <property type="entry name" value="C-terminal effector domain of the bipartite response regulators"/>
    <property type="match status" value="1"/>
</dbReference>
<gene>
    <name evidence="8" type="ORF">MF672_008100</name>
</gene>
<dbReference type="Pfam" id="PF03704">
    <property type="entry name" value="BTAD"/>
    <property type="match status" value="1"/>
</dbReference>
<keyword evidence="4" id="KW-0804">Transcription</keyword>
<dbReference type="Gene3D" id="1.10.10.10">
    <property type="entry name" value="Winged helix-like DNA-binding domain superfamily/Winged helix DNA-binding domain"/>
    <property type="match status" value="1"/>
</dbReference>
<keyword evidence="3 5" id="KW-0238">DNA-binding</keyword>
<dbReference type="InterPro" id="IPR005158">
    <property type="entry name" value="BTAD"/>
</dbReference>
<name>A0ABT0FPB1_9ACTN</name>
<evidence type="ECO:0000256" key="3">
    <source>
        <dbReference type="ARBA" id="ARBA00023125"/>
    </source>
</evidence>
<dbReference type="PANTHER" id="PTHR35807:SF1">
    <property type="entry name" value="TRANSCRIPTIONAL REGULATOR REDD"/>
    <property type="match status" value="1"/>
</dbReference>
<evidence type="ECO:0000256" key="5">
    <source>
        <dbReference type="PROSITE-ProRule" id="PRU01091"/>
    </source>
</evidence>
<keyword evidence="9" id="KW-1185">Reference proteome</keyword>